<dbReference type="VEuPathDB" id="TriTrypDB:Lsey_0041_0190"/>
<name>A0A0N0P7G2_LEPSE</name>
<feature type="region of interest" description="Disordered" evidence="1">
    <location>
        <begin position="312"/>
        <end position="344"/>
    </location>
</feature>
<feature type="transmembrane region" description="Helical" evidence="2">
    <location>
        <begin position="117"/>
        <end position="142"/>
    </location>
</feature>
<evidence type="ECO:0000256" key="2">
    <source>
        <dbReference type="SAM" id="Phobius"/>
    </source>
</evidence>
<keyword evidence="2" id="KW-1133">Transmembrane helix</keyword>
<proteinExistence type="predicted"/>
<evidence type="ECO:0000313" key="3">
    <source>
        <dbReference type="EMBL" id="KPI88759.1"/>
    </source>
</evidence>
<accession>A0A0N0P7G2</accession>
<dbReference type="AlphaFoldDB" id="A0A0N0P7G2"/>
<organism evidence="3 4">
    <name type="scientific">Leptomonas seymouri</name>
    <dbReference type="NCBI Taxonomy" id="5684"/>
    <lineage>
        <taxon>Eukaryota</taxon>
        <taxon>Discoba</taxon>
        <taxon>Euglenozoa</taxon>
        <taxon>Kinetoplastea</taxon>
        <taxon>Metakinetoplastina</taxon>
        <taxon>Trypanosomatida</taxon>
        <taxon>Trypanosomatidae</taxon>
        <taxon>Leishmaniinae</taxon>
        <taxon>Leptomonas</taxon>
    </lineage>
</organism>
<evidence type="ECO:0000313" key="4">
    <source>
        <dbReference type="Proteomes" id="UP000038009"/>
    </source>
</evidence>
<dbReference type="Proteomes" id="UP000038009">
    <property type="component" value="Unassembled WGS sequence"/>
</dbReference>
<feature type="compositionally biased region" description="Low complexity" evidence="1">
    <location>
        <begin position="313"/>
        <end position="324"/>
    </location>
</feature>
<feature type="transmembrane region" description="Helical" evidence="2">
    <location>
        <begin position="78"/>
        <end position="97"/>
    </location>
</feature>
<dbReference type="EMBL" id="LJSK01000041">
    <property type="protein sequence ID" value="KPI88759.1"/>
    <property type="molecule type" value="Genomic_DNA"/>
</dbReference>
<feature type="compositionally biased region" description="Low complexity" evidence="1">
    <location>
        <begin position="259"/>
        <end position="273"/>
    </location>
</feature>
<sequence>MHRCASRHPSAQITLLGSRIGAKVVKATLMSAAAGRLTPEILSEALQSSSTIRSHIQREAVKILVVRISMLSPQQLQWLLRLIGDYLGGLSLTGAISSLTKRSLLYQITNFGVRGCAASAITTAAVQVGLTTCTLVTTNAVFWKKGDHKMSMRQYRYELLTSFYTGVGSVAGSAAGAAVGSMAMPGVGTALGSVLGSVGVGYVPGSLRNEKGPDDRRRQQASALQQYTPLRMQDTCEGAVLMYNEELAEVPAAASTVDTAGASTSRTSGVSSSLDPAKLPQSASMDVESVGSDIEGGAEAEEVVWLDFVGSESPSPTTVAPAPTIGVGERKEGPAAYHTASSEPQSASVWERVREEEKQQPCAAAVRRLLRFISPSKLLSSPTRKEMDGHNELAVLSASSSDADIEDTDVGATVRAPG</sequence>
<keyword evidence="2" id="KW-0812">Transmembrane</keyword>
<dbReference type="OrthoDB" id="263759at2759"/>
<keyword evidence="2" id="KW-0472">Membrane</keyword>
<feature type="transmembrane region" description="Helical" evidence="2">
    <location>
        <begin position="163"/>
        <end position="184"/>
    </location>
</feature>
<gene>
    <name evidence="3" type="ORF">ABL78_2138</name>
</gene>
<evidence type="ECO:0000256" key="1">
    <source>
        <dbReference type="SAM" id="MobiDB-lite"/>
    </source>
</evidence>
<keyword evidence="4" id="KW-1185">Reference proteome</keyword>
<protein>
    <submittedName>
        <fullName evidence="3">Uncharacterized protein</fullName>
    </submittedName>
</protein>
<comment type="caution">
    <text evidence="3">The sequence shown here is derived from an EMBL/GenBank/DDBJ whole genome shotgun (WGS) entry which is preliminary data.</text>
</comment>
<feature type="region of interest" description="Disordered" evidence="1">
    <location>
        <begin position="259"/>
        <end position="284"/>
    </location>
</feature>
<reference evidence="3 4" key="1">
    <citation type="journal article" date="2015" name="PLoS Pathog.">
        <title>Leptomonas seymouri: Adaptations to the Dixenous Life Cycle Analyzed by Genome Sequencing, Transcriptome Profiling and Co-infection with Leishmania donovani.</title>
        <authorList>
            <person name="Kraeva N."/>
            <person name="Butenko A."/>
            <person name="Hlavacova J."/>
            <person name="Kostygov A."/>
            <person name="Myskova J."/>
            <person name="Grybchuk D."/>
            <person name="Lestinova T."/>
            <person name="Votypka J."/>
            <person name="Volf P."/>
            <person name="Opperdoes F."/>
            <person name="Flegontov P."/>
            <person name="Lukes J."/>
            <person name="Yurchenko V."/>
        </authorList>
    </citation>
    <scope>NUCLEOTIDE SEQUENCE [LARGE SCALE GENOMIC DNA]</scope>
    <source>
        <strain evidence="3 4">ATCC 30220</strain>
    </source>
</reference>
<feature type="region of interest" description="Disordered" evidence="1">
    <location>
        <begin position="380"/>
        <end position="418"/>
    </location>
</feature>